<sequence>MSLCSRGSTRWPPIGRERPRFLRGKEIASTFGRECERDVTPSPPTAGSAEHGGSTVQSSTTAPFLKERTKPSVPDISFASTTTTAIRPRSAVDVNEQPECQF</sequence>
<evidence type="ECO:0000313" key="3">
    <source>
        <dbReference type="Proteomes" id="UP000299102"/>
    </source>
</evidence>
<dbReference type="Proteomes" id="UP000299102">
    <property type="component" value="Unassembled WGS sequence"/>
</dbReference>
<comment type="caution">
    <text evidence="2">The sequence shown here is derived from an EMBL/GenBank/DDBJ whole genome shotgun (WGS) entry which is preliminary data.</text>
</comment>
<accession>A0A4C1V6J0</accession>
<dbReference type="AlphaFoldDB" id="A0A4C1V6J0"/>
<feature type="compositionally biased region" description="Basic and acidic residues" evidence="1">
    <location>
        <begin position="15"/>
        <end position="26"/>
    </location>
</feature>
<evidence type="ECO:0000256" key="1">
    <source>
        <dbReference type="SAM" id="MobiDB-lite"/>
    </source>
</evidence>
<name>A0A4C1V6J0_EUMVA</name>
<dbReference type="EMBL" id="BGZK01000285">
    <property type="protein sequence ID" value="GBP34249.1"/>
    <property type="molecule type" value="Genomic_DNA"/>
</dbReference>
<gene>
    <name evidence="2" type="ORF">EVAR_30803_1</name>
</gene>
<protein>
    <submittedName>
        <fullName evidence="2">Uncharacterized protein</fullName>
    </submittedName>
</protein>
<reference evidence="2 3" key="1">
    <citation type="journal article" date="2019" name="Commun. Biol.">
        <title>The bagworm genome reveals a unique fibroin gene that provides high tensile strength.</title>
        <authorList>
            <person name="Kono N."/>
            <person name="Nakamura H."/>
            <person name="Ohtoshi R."/>
            <person name="Tomita M."/>
            <person name="Numata K."/>
            <person name="Arakawa K."/>
        </authorList>
    </citation>
    <scope>NUCLEOTIDE SEQUENCE [LARGE SCALE GENOMIC DNA]</scope>
</reference>
<evidence type="ECO:0000313" key="2">
    <source>
        <dbReference type="EMBL" id="GBP34249.1"/>
    </source>
</evidence>
<organism evidence="2 3">
    <name type="scientific">Eumeta variegata</name>
    <name type="common">Bagworm moth</name>
    <name type="synonym">Eumeta japonica</name>
    <dbReference type="NCBI Taxonomy" id="151549"/>
    <lineage>
        <taxon>Eukaryota</taxon>
        <taxon>Metazoa</taxon>
        <taxon>Ecdysozoa</taxon>
        <taxon>Arthropoda</taxon>
        <taxon>Hexapoda</taxon>
        <taxon>Insecta</taxon>
        <taxon>Pterygota</taxon>
        <taxon>Neoptera</taxon>
        <taxon>Endopterygota</taxon>
        <taxon>Lepidoptera</taxon>
        <taxon>Glossata</taxon>
        <taxon>Ditrysia</taxon>
        <taxon>Tineoidea</taxon>
        <taxon>Psychidae</taxon>
        <taxon>Oiketicinae</taxon>
        <taxon>Eumeta</taxon>
    </lineage>
</organism>
<proteinExistence type="predicted"/>
<keyword evidence="3" id="KW-1185">Reference proteome</keyword>
<feature type="region of interest" description="Disordered" evidence="1">
    <location>
        <begin position="1"/>
        <end position="102"/>
    </location>
</feature>